<evidence type="ECO:0000259" key="2">
    <source>
        <dbReference type="Pfam" id="PF19327"/>
    </source>
</evidence>
<dbReference type="EMBL" id="KN847492">
    <property type="protein sequence ID" value="KIW21162.1"/>
    <property type="molecule type" value="Genomic_DNA"/>
</dbReference>
<dbReference type="GO" id="GO:0009117">
    <property type="term" value="P:nucleotide metabolic process"/>
    <property type="evidence" value="ECO:0007669"/>
    <property type="project" value="InterPro"/>
</dbReference>
<sequence>MNDILLSPALEDQVTSKFDELVAKGEIIYEPSTADIKEDEGFKVCCRHYMSGLPSRRQILTWYPGAQFQFRLVPHLVRKPITAHDAPERKTGRGNNPFLNPDPNFTLSEVGSFHLLLLNKYCVYRPSLLLITRHFAPQSDSLDAHDLSAAWSLLNRFEKKYMMIFNCGYEAGSSQGHKHMQLWHYPDEREMGFPLFPSKAVSTTEITSDIEDVPHQHFVLRLPSKVDETVLVKAYGRLHKAVEDCHARYGGGPAYNVILVREWMCLIPRRHCGLERGAGANAAAIVGTVWVISETEKEIWNAEYFRYLGYPREARPVGLVHQSTT</sequence>
<dbReference type="InterPro" id="IPR019200">
    <property type="entry name" value="ATP_adenylylTrfase_C"/>
</dbReference>
<dbReference type="Gene3D" id="3.30.428.70">
    <property type="match status" value="1"/>
</dbReference>
<reference evidence="3 4" key="1">
    <citation type="submission" date="2015-01" db="EMBL/GenBank/DDBJ databases">
        <title>The Genome Sequence of Exophiala spinifera CBS89968.</title>
        <authorList>
            <consortium name="The Broad Institute Genomics Platform"/>
            <person name="Cuomo C."/>
            <person name="de Hoog S."/>
            <person name="Gorbushina A."/>
            <person name="Stielow B."/>
            <person name="Teixiera M."/>
            <person name="Abouelleil A."/>
            <person name="Chapman S.B."/>
            <person name="Priest M."/>
            <person name="Young S.K."/>
            <person name="Wortman J."/>
            <person name="Nusbaum C."/>
            <person name="Birren B."/>
        </authorList>
    </citation>
    <scope>NUCLEOTIDE SEQUENCE [LARGE SCALE GENOMIC DNA]</scope>
    <source>
        <strain evidence="3 4">CBS 89968</strain>
    </source>
</reference>
<protein>
    <submittedName>
        <fullName evidence="3">Uncharacterized protein</fullName>
    </submittedName>
</protein>
<dbReference type="Pfam" id="PF09830">
    <property type="entry name" value="ATP_transf"/>
    <property type="match status" value="1"/>
</dbReference>
<dbReference type="PANTHER" id="PTHR38420">
    <property type="entry name" value="AP-4-A PHOSPHORYLASE II"/>
    <property type="match status" value="1"/>
</dbReference>
<feature type="domain" description="ATP adenylyltransferase C-terminal" evidence="1">
    <location>
        <begin position="212"/>
        <end position="302"/>
    </location>
</feature>
<evidence type="ECO:0000313" key="3">
    <source>
        <dbReference type="EMBL" id="KIW21162.1"/>
    </source>
</evidence>
<dbReference type="SUPFAM" id="SSF54197">
    <property type="entry name" value="HIT-like"/>
    <property type="match status" value="1"/>
</dbReference>
<organism evidence="3 4">
    <name type="scientific">Exophiala spinifera</name>
    <dbReference type="NCBI Taxonomy" id="91928"/>
    <lineage>
        <taxon>Eukaryota</taxon>
        <taxon>Fungi</taxon>
        <taxon>Dikarya</taxon>
        <taxon>Ascomycota</taxon>
        <taxon>Pezizomycotina</taxon>
        <taxon>Eurotiomycetes</taxon>
        <taxon>Chaetothyriomycetidae</taxon>
        <taxon>Chaetothyriales</taxon>
        <taxon>Herpotrichiellaceae</taxon>
        <taxon>Exophiala</taxon>
    </lineage>
</organism>
<name>A0A0D2A8Q8_9EURO</name>
<keyword evidence="4" id="KW-1185">Reference proteome</keyword>
<dbReference type="InterPro" id="IPR036265">
    <property type="entry name" value="HIT-like_sf"/>
</dbReference>
<proteinExistence type="predicted"/>
<dbReference type="Proteomes" id="UP000053328">
    <property type="component" value="Unassembled WGS sequence"/>
</dbReference>
<dbReference type="STRING" id="91928.A0A0D2A8Q8"/>
<accession>A0A0D2A8Q8</accession>
<dbReference type="RefSeq" id="XP_016241378.1">
    <property type="nucleotide sequence ID" value="XM_016376102.1"/>
</dbReference>
<dbReference type="Pfam" id="PF19327">
    <property type="entry name" value="Ap4A_phos_N"/>
    <property type="match status" value="1"/>
</dbReference>
<dbReference type="HOGENOM" id="CLU_049915_0_0_1"/>
<dbReference type="PANTHER" id="PTHR38420:SF1">
    <property type="entry name" value="PUTATIVE (AFU_ORTHOLOGUE AFUA_5G14690)-RELATED"/>
    <property type="match status" value="1"/>
</dbReference>
<dbReference type="GeneID" id="27328825"/>
<dbReference type="GO" id="GO:0005524">
    <property type="term" value="F:ATP binding"/>
    <property type="evidence" value="ECO:0007669"/>
    <property type="project" value="InterPro"/>
</dbReference>
<dbReference type="InterPro" id="IPR009163">
    <property type="entry name" value="Ap4A_phos1/2"/>
</dbReference>
<evidence type="ECO:0000259" key="1">
    <source>
        <dbReference type="Pfam" id="PF09830"/>
    </source>
</evidence>
<dbReference type="AlphaFoldDB" id="A0A0D2A8Q8"/>
<dbReference type="InterPro" id="IPR043171">
    <property type="entry name" value="Ap4A_phos1/2-like"/>
</dbReference>
<dbReference type="InterPro" id="IPR045759">
    <property type="entry name" value="Ap4A_phos1/2_N"/>
</dbReference>
<feature type="domain" description="Ap4A phosphorylase 1/2 N-terminal" evidence="2">
    <location>
        <begin position="65"/>
        <end position="194"/>
    </location>
</feature>
<dbReference type="VEuPathDB" id="FungiDB:PV08_01742"/>
<dbReference type="GO" id="GO:0003877">
    <property type="term" value="F:ATP:ADP adenylyltransferase activity"/>
    <property type="evidence" value="ECO:0007669"/>
    <property type="project" value="InterPro"/>
</dbReference>
<evidence type="ECO:0000313" key="4">
    <source>
        <dbReference type="Proteomes" id="UP000053328"/>
    </source>
</evidence>
<dbReference type="OrthoDB" id="10267950at2759"/>
<gene>
    <name evidence="3" type="ORF">PV08_01742</name>
</gene>